<dbReference type="EMBL" id="KN294001">
    <property type="protein sequence ID" value="KGQ01460.1"/>
    <property type="molecule type" value="Genomic_DNA"/>
</dbReference>
<dbReference type="VEuPathDB" id="FungiDB:PAAG_11810"/>
<name>A0A0A2V5N8_PARBA</name>
<evidence type="ECO:0000313" key="2">
    <source>
        <dbReference type="Proteomes" id="UP000002059"/>
    </source>
</evidence>
<organism evidence="1 2">
    <name type="scientific">Paracoccidioides lutzii (strain ATCC MYA-826 / Pb01)</name>
    <name type="common">Paracoccidioides brasiliensis</name>
    <dbReference type="NCBI Taxonomy" id="502779"/>
    <lineage>
        <taxon>Eukaryota</taxon>
        <taxon>Fungi</taxon>
        <taxon>Dikarya</taxon>
        <taxon>Ascomycota</taxon>
        <taxon>Pezizomycotina</taxon>
        <taxon>Eurotiomycetes</taxon>
        <taxon>Eurotiomycetidae</taxon>
        <taxon>Onygenales</taxon>
        <taxon>Ajellomycetaceae</taxon>
        <taxon>Paracoccidioides</taxon>
    </lineage>
</organism>
<proteinExistence type="predicted"/>
<sequence length="122" mass="14159">MDQPGIHLDAFARIRNNWIATKTMWVRTNHASPDRRIAKFGQERAKPCSHKKPRLGVLKDAKIMSHLKRAAADSTKLITRSAWPDLDTSRRKELQQQPLIIQELQDAHFQDTMDRSEINHIL</sequence>
<dbReference type="RefSeq" id="XP_015702982.1">
    <property type="nucleotide sequence ID" value="XM_015847390.1"/>
</dbReference>
<dbReference type="HOGENOM" id="CLU_2027412_0_0_1"/>
<dbReference type="Proteomes" id="UP000002059">
    <property type="component" value="Partially assembled WGS sequence"/>
</dbReference>
<accession>A0A0A2V5N8</accession>
<gene>
    <name evidence="1" type="ORF">PAAG_11810</name>
</gene>
<dbReference type="KEGG" id="pbl:PAAG_11810"/>
<evidence type="ECO:0000313" key="1">
    <source>
        <dbReference type="EMBL" id="KGQ01460.1"/>
    </source>
</evidence>
<dbReference type="AlphaFoldDB" id="A0A0A2V5N8"/>
<keyword evidence="2" id="KW-1185">Reference proteome</keyword>
<protein>
    <submittedName>
        <fullName evidence="1">Uncharacterized protein</fullName>
    </submittedName>
</protein>
<reference evidence="1 2" key="1">
    <citation type="journal article" date="2011" name="PLoS Genet.">
        <title>Comparative genomic analysis of human fungal pathogens causing paracoccidioidomycosis.</title>
        <authorList>
            <person name="Desjardins C.A."/>
            <person name="Champion M.D."/>
            <person name="Holder J.W."/>
            <person name="Muszewska A."/>
            <person name="Goldberg J."/>
            <person name="Bailao A.M."/>
            <person name="Brigido M.M."/>
            <person name="Ferreira M.E."/>
            <person name="Garcia A.M."/>
            <person name="Grynberg M."/>
            <person name="Gujja S."/>
            <person name="Heiman D.I."/>
            <person name="Henn M.R."/>
            <person name="Kodira C.D."/>
            <person name="Leon-Narvaez H."/>
            <person name="Longo L.V."/>
            <person name="Ma L.J."/>
            <person name="Malavazi I."/>
            <person name="Matsuo A.L."/>
            <person name="Morais F.V."/>
            <person name="Pereira M."/>
            <person name="Rodriguez-Brito S."/>
            <person name="Sakthikumar S."/>
            <person name="Salem-Izacc S.M."/>
            <person name="Sykes S.M."/>
            <person name="Teixeira M.M."/>
            <person name="Vallejo M.C."/>
            <person name="Walter M.E."/>
            <person name="Yandava C."/>
            <person name="Young S."/>
            <person name="Zeng Q."/>
            <person name="Zucker J."/>
            <person name="Felipe M.S."/>
            <person name="Goldman G.H."/>
            <person name="Haas B.J."/>
            <person name="McEwen J.G."/>
            <person name="Nino-Vega G."/>
            <person name="Puccia R."/>
            <person name="San-Blas G."/>
            <person name="Soares C.M."/>
            <person name="Birren B.W."/>
            <person name="Cuomo C.A."/>
        </authorList>
    </citation>
    <scope>NUCLEOTIDE SEQUENCE [LARGE SCALE GENOMIC DNA]</scope>
    <source>
        <strain evidence="2">ATCC MYA-826 / Pb01</strain>
    </source>
</reference>
<dbReference type="GeneID" id="26970682"/>